<feature type="non-terminal residue" evidence="1">
    <location>
        <position position="47"/>
    </location>
</feature>
<dbReference type="AlphaFoldDB" id="A0A7Y7M8D0"/>
<comment type="caution">
    <text evidence="1">The sequence shown here is derived from an EMBL/GenBank/DDBJ whole genome shotgun (WGS) entry which is preliminary data.</text>
</comment>
<organism evidence="1 2">
    <name type="scientific">Nguyenibacter vanlangensis</name>
    <dbReference type="NCBI Taxonomy" id="1216886"/>
    <lineage>
        <taxon>Bacteria</taxon>
        <taxon>Pseudomonadati</taxon>
        <taxon>Pseudomonadota</taxon>
        <taxon>Alphaproteobacteria</taxon>
        <taxon>Acetobacterales</taxon>
        <taxon>Acetobacteraceae</taxon>
        <taxon>Nguyenibacter</taxon>
    </lineage>
</organism>
<accession>A0A7Y7M8D0</accession>
<sequence length="47" mass="4830">MRPIVIFGAGVHPDGTPTATLRHRVAAAASYGLARQSVLFIPTGGTP</sequence>
<evidence type="ECO:0000313" key="2">
    <source>
        <dbReference type="Proteomes" id="UP000534870"/>
    </source>
</evidence>
<dbReference type="EMBL" id="JABXXP010000349">
    <property type="protein sequence ID" value="NVN12143.1"/>
    <property type="molecule type" value="Genomic_DNA"/>
</dbReference>
<evidence type="ECO:0000313" key="1">
    <source>
        <dbReference type="EMBL" id="NVN12143.1"/>
    </source>
</evidence>
<name>A0A7Y7M8D0_9PROT</name>
<reference evidence="1 2" key="1">
    <citation type="submission" date="2020-06" db="EMBL/GenBank/DDBJ databases">
        <title>Description of novel acetic acid bacteria.</title>
        <authorList>
            <person name="Sombolestani A."/>
        </authorList>
    </citation>
    <scope>NUCLEOTIDE SEQUENCE [LARGE SCALE GENOMIC DNA]</scope>
    <source>
        <strain evidence="1 2">LMG 31431</strain>
    </source>
</reference>
<dbReference type="Proteomes" id="UP000534870">
    <property type="component" value="Unassembled WGS sequence"/>
</dbReference>
<gene>
    <name evidence="1" type="ORF">HUK84_13610</name>
</gene>
<proteinExistence type="predicted"/>
<protein>
    <submittedName>
        <fullName evidence="1">YdcF family protein</fullName>
    </submittedName>
</protein>